<dbReference type="InterPro" id="IPR035979">
    <property type="entry name" value="RBD_domain_sf"/>
</dbReference>
<evidence type="ECO:0008006" key="6">
    <source>
        <dbReference type="Google" id="ProtNLM"/>
    </source>
</evidence>
<dbReference type="Pfam" id="PF00076">
    <property type="entry name" value="RRM_1"/>
    <property type="match status" value="1"/>
</dbReference>
<dbReference type="GO" id="GO:0000028">
    <property type="term" value="P:ribosomal small subunit assembly"/>
    <property type="evidence" value="ECO:0007669"/>
    <property type="project" value="TreeGrafter"/>
</dbReference>
<dbReference type="GeneID" id="39736965"/>
<comment type="similarity">
    <text evidence="1">Belongs to the RRP7 family.</text>
</comment>
<keyword evidence="5" id="KW-1185">Reference proteome</keyword>
<name>A0A1J1H7E9_PLARL</name>
<dbReference type="VEuPathDB" id="PlasmoDB:PRELSG_1118700"/>
<dbReference type="SUPFAM" id="SSF54928">
    <property type="entry name" value="RNA-binding domain, RBD"/>
    <property type="match status" value="1"/>
</dbReference>
<dbReference type="InterPro" id="IPR000504">
    <property type="entry name" value="RRM_dom"/>
</dbReference>
<proteinExistence type="inferred from homology"/>
<protein>
    <recommendedName>
        <fullName evidence="6">Ribosomal RNA-processing protein 7 C-terminal domain-containing protein</fullName>
    </recommendedName>
</protein>
<feature type="domain" description="RRM" evidence="2">
    <location>
        <begin position="44"/>
        <end position="93"/>
    </location>
</feature>
<dbReference type="InterPro" id="IPR012677">
    <property type="entry name" value="Nucleotide-bd_a/b_plait_sf"/>
</dbReference>
<dbReference type="Pfam" id="PF12923">
    <property type="entry name" value="RRP7"/>
    <property type="match status" value="1"/>
</dbReference>
<dbReference type="RefSeq" id="XP_028533843.1">
    <property type="nucleotide sequence ID" value="XM_028677456.1"/>
</dbReference>
<dbReference type="PANTHER" id="PTHR13191:SF0">
    <property type="entry name" value="RIBOSOMAL RNA-PROCESSING PROTEIN 7 HOMOLOG A-RELATED"/>
    <property type="match status" value="1"/>
</dbReference>
<evidence type="ECO:0000259" key="3">
    <source>
        <dbReference type="Pfam" id="PF12923"/>
    </source>
</evidence>
<dbReference type="InterPro" id="IPR024326">
    <property type="entry name" value="RRP7_C"/>
</dbReference>
<dbReference type="GO" id="GO:0032545">
    <property type="term" value="C:CURI complex"/>
    <property type="evidence" value="ECO:0007669"/>
    <property type="project" value="TreeGrafter"/>
</dbReference>
<dbReference type="Gene3D" id="3.30.70.330">
    <property type="match status" value="1"/>
</dbReference>
<dbReference type="GO" id="GO:0003723">
    <property type="term" value="F:RNA binding"/>
    <property type="evidence" value="ECO:0007669"/>
    <property type="project" value="InterPro"/>
</dbReference>
<organism evidence="4 5">
    <name type="scientific">Plasmodium relictum</name>
    <dbReference type="NCBI Taxonomy" id="85471"/>
    <lineage>
        <taxon>Eukaryota</taxon>
        <taxon>Sar</taxon>
        <taxon>Alveolata</taxon>
        <taxon>Apicomplexa</taxon>
        <taxon>Aconoidasida</taxon>
        <taxon>Haemosporida</taxon>
        <taxon>Plasmodiidae</taxon>
        <taxon>Plasmodium</taxon>
        <taxon>Plasmodium (Haemamoeba)</taxon>
    </lineage>
</organism>
<dbReference type="OrthoDB" id="370341at2759"/>
<dbReference type="OMA" id="KFAYCAY"/>
<evidence type="ECO:0000313" key="5">
    <source>
        <dbReference type="Proteomes" id="UP000220158"/>
    </source>
</evidence>
<evidence type="ECO:0000256" key="1">
    <source>
        <dbReference type="ARBA" id="ARBA00006110"/>
    </source>
</evidence>
<evidence type="ECO:0000313" key="4">
    <source>
        <dbReference type="EMBL" id="CRH00841.1"/>
    </source>
</evidence>
<sequence length="246" mass="29634">MKNIIKYFRILNISAEDNPFITFNLLIANCKDISNEFYEETLCVAVLDNIISEKELRTFFSKFGIIKSFNVLQQKHLSMNFKKFSFCIYITYEEKHIIENILSCSVPINDYFKCKNQAPFIINFEKKNFLYYIKKYYDNYYNLYKGRKIIINDILNLSKENKVKKKKDTVDEDGFTVVQRSSDKQEFINSIFSSKNEKFNNLKKKKKKKIHENFYLFRKKENFKNENVTFKKKKLNTNKKIIKKKT</sequence>
<gene>
    <name evidence="4" type="ORF">PRELSG_1118700</name>
</gene>
<accession>A0A1J1H7E9</accession>
<reference evidence="4 5" key="1">
    <citation type="submission" date="2015-04" db="EMBL/GenBank/DDBJ databases">
        <authorList>
            <consortium name="Pathogen Informatics"/>
        </authorList>
    </citation>
    <scope>NUCLEOTIDE SEQUENCE [LARGE SCALE GENOMIC DNA]</scope>
    <source>
        <strain evidence="4 5">SGS1</strain>
    </source>
</reference>
<feature type="domain" description="Ribosomal RNA-processing protein 7 C-terminal" evidence="3">
    <location>
        <begin position="160"/>
        <end position="243"/>
    </location>
</feature>
<dbReference type="KEGG" id="prel:PRELSG_1118700"/>
<dbReference type="Proteomes" id="UP000220158">
    <property type="component" value="Chromosome 11"/>
</dbReference>
<evidence type="ECO:0000259" key="2">
    <source>
        <dbReference type="Pfam" id="PF00076"/>
    </source>
</evidence>
<dbReference type="InterPro" id="IPR040446">
    <property type="entry name" value="RRP7"/>
</dbReference>
<dbReference type="GO" id="GO:0006364">
    <property type="term" value="P:rRNA processing"/>
    <property type="evidence" value="ECO:0007669"/>
    <property type="project" value="TreeGrafter"/>
</dbReference>
<dbReference type="EMBL" id="LN835306">
    <property type="protein sequence ID" value="CRH00841.1"/>
    <property type="molecule type" value="Genomic_DNA"/>
</dbReference>
<dbReference type="PANTHER" id="PTHR13191">
    <property type="entry name" value="RIBOSOMAL RNA PROCESSING PROTEIN 7-RELATED"/>
    <property type="match status" value="1"/>
</dbReference>
<dbReference type="AlphaFoldDB" id="A0A1J1H7E9"/>
<dbReference type="GO" id="GO:0034456">
    <property type="term" value="C:UTP-C complex"/>
    <property type="evidence" value="ECO:0007669"/>
    <property type="project" value="TreeGrafter"/>
</dbReference>